<dbReference type="RefSeq" id="WP_201117871.1">
    <property type="nucleotide sequence ID" value="NZ_CP067993.1"/>
</dbReference>
<evidence type="ECO:0000259" key="4">
    <source>
        <dbReference type="Pfam" id="PF15655"/>
    </source>
</evidence>
<dbReference type="InterPro" id="IPR002110">
    <property type="entry name" value="Ankyrin_rpt"/>
</dbReference>
<organism evidence="5 6">
    <name type="scientific">Stenotrophomonas maltophilia</name>
    <name type="common">Pseudomonas maltophilia</name>
    <name type="synonym">Xanthomonas maltophilia</name>
    <dbReference type="NCBI Taxonomy" id="40324"/>
    <lineage>
        <taxon>Bacteria</taxon>
        <taxon>Pseudomonadati</taxon>
        <taxon>Pseudomonadota</taxon>
        <taxon>Gammaproteobacteria</taxon>
        <taxon>Lysobacterales</taxon>
        <taxon>Lysobacteraceae</taxon>
        <taxon>Stenotrophomonas</taxon>
        <taxon>Stenotrophomonas maltophilia group</taxon>
    </lineage>
</organism>
<dbReference type="InterPro" id="IPR050776">
    <property type="entry name" value="Ank_Repeat/CDKN_Inhibitor"/>
</dbReference>
<evidence type="ECO:0000313" key="5">
    <source>
        <dbReference type="EMBL" id="QQQ42700.1"/>
    </source>
</evidence>
<keyword evidence="2 3" id="KW-0040">ANK repeat</keyword>
<dbReference type="InterPro" id="IPR036770">
    <property type="entry name" value="Ankyrin_rpt-contain_sf"/>
</dbReference>
<keyword evidence="1" id="KW-0677">Repeat</keyword>
<protein>
    <submittedName>
        <fullName evidence="5">Ankyrin repeat domain-containing protein</fullName>
    </submittedName>
</protein>
<gene>
    <name evidence="5" type="ORF">JJL50_01160</name>
</gene>
<proteinExistence type="predicted"/>
<dbReference type="PANTHER" id="PTHR24201">
    <property type="entry name" value="ANK_REP_REGION DOMAIN-CONTAINING PROTEIN"/>
    <property type="match status" value="1"/>
</dbReference>
<dbReference type="AlphaFoldDB" id="A0ABD7C510"/>
<evidence type="ECO:0000256" key="3">
    <source>
        <dbReference type="PROSITE-ProRule" id="PRU00023"/>
    </source>
</evidence>
<name>A0ABD7C510_STEMA</name>
<feature type="repeat" description="ANK" evidence="3">
    <location>
        <begin position="34"/>
        <end position="66"/>
    </location>
</feature>
<dbReference type="Proteomes" id="UP000596095">
    <property type="component" value="Chromosome"/>
</dbReference>
<reference evidence="5 6" key="1">
    <citation type="submission" date="2021-01" db="EMBL/GenBank/DDBJ databases">
        <title>Genome Characterization of a novel Stenotrophomonas isolate with high keratinase activity.</title>
        <authorList>
            <person name="Cao Z.-J."/>
        </authorList>
    </citation>
    <scope>NUCLEOTIDE SEQUENCE [LARGE SCALE GENOMIC DNA]</scope>
    <source>
        <strain evidence="5 6">DHHJ</strain>
    </source>
</reference>
<dbReference type="PROSITE" id="PS50297">
    <property type="entry name" value="ANK_REP_REGION"/>
    <property type="match status" value="2"/>
</dbReference>
<dbReference type="InterPro" id="IPR028049">
    <property type="entry name" value="Imm-NTF2"/>
</dbReference>
<dbReference type="SUPFAM" id="SSF48403">
    <property type="entry name" value="Ankyrin repeat"/>
    <property type="match status" value="1"/>
</dbReference>
<sequence length="314" mass="33697">MSHLLAKAAEQQDLDRIDALLDAGADIEWRHKGTGRTPLLSAVIAGKADAVARLLDRGANIEHACTAVGFTALGWATERDDADIGRLLIARGASLDVASPELHRTPLMVAAQGGHLPMVELLLAGGADVARVDFEGRNALSLAEARGHAAVVQCLQAAGAQMPPVLEEAPPLVWPEPAAEGEPAAVVRGYMLACHAWETRGYRDAKAGGDLLGSPSFQQERANILAAWCTDRKRVYSTGMSVGNPPVHVPEDLLAAVGQPTASKAEVLVRDHAQKSRALRYERLFVLKRVAGQWRIDVLKKRLFRTEAWSSAIL</sequence>
<evidence type="ECO:0000256" key="1">
    <source>
        <dbReference type="ARBA" id="ARBA00022737"/>
    </source>
</evidence>
<evidence type="ECO:0000313" key="6">
    <source>
        <dbReference type="Proteomes" id="UP000596095"/>
    </source>
</evidence>
<evidence type="ECO:0000256" key="2">
    <source>
        <dbReference type="ARBA" id="ARBA00023043"/>
    </source>
</evidence>
<feature type="repeat" description="ANK" evidence="3">
    <location>
        <begin position="68"/>
        <end position="100"/>
    </location>
</feature>
<dbReference type="EMBL" id="CP067993">
    <property type="protein sequence ID" value="QQQ42700.1"/>
    <property type="molecule type" value="Genomic_DNA"/>
</dbReference>
<dbReference type="Pfam" id="PF15655">
    <property type="entry name" value="Imm-NTF2"/>
    <property type="match status" value="1"/>
</dbReference>
<dbReference type="Gene3D" id="1.25.40.20">
    <property type="entry name" value="Ankyrin repeat-containing domain"/>
    <property type="match status" value="1"/>
</dbReference>
<dbReference type="Pfam" id="PF12796">
    <property type="entry name" value="Ank_2"/>
    <property type="match status" value="2"/>
</dbReference>
<dbReference type="SMART" id="SM00248">
    <property type="entry name" value="ANK"/>
    <property type="match status" value="5"/>
</dbReference>
<accession>A0ABD7C510</accession>
<feature type="repeat" description="ANK" evidence="3">
    <location>
        <begin position="102"/>
        <end position="134"/>
    </location>
</feature>
<feature type="domain" description="NTF2 fold immunity protein" evidence="4">
    <location>
        <begin position="183"/>
        <end position="309"/>
    </location>
</feature>
<dbReference type="PROSITE" id="PS50088">
    <property type="entry name" value="ANK_REPEAT"/>
    <property type="match status" value="3"/>
</dbReference>